<proteinExistence type="predicted"/>
<evidence type="ECO:0000256" key="1">
    <source>
        <dbReference type="SAM" id="Phobius"/>
    </source>
</evidence>
<gene>
    <name evidence="2" type="ORF">KIH39_20790</name>
</gene>
<dbReference type="EMBL" id="CP074694">
    <property type="protein sequence ID" value="QVL31259.1"/>
    <property type="molecule type" value="Genomic_DNA"/>
</dbReference>
<evidence type="ECO:0000313" key="3">
    <source>
        <dbReference type="Proteomes" id="UP000676194"/>
    </source>
</evidence>
<dbReference type="AlphaFoldDB" id="A0A8E6B4G4"/>
<organism evidence="2 3">
    <name type="scientific">Telmatocola sphagniphila</name>
    <dbReference type="NCBI Taxonomy" id="1123043"/>
    <lineage>
        <taxon>Bacteria</taxon>
        <taxon>Pseudomonadati</taxon>
        <taxon>Planctomycetota</taxon>
        <taxon>Planctomycetia</taxon>
        <taxon>Gemmatales</taxon>
        <taxon>Gemmataceae</taxon>
    </lineage>
</organism>
<keyword evidence="1" id="KW-0812">Transmembrane</keyword>
<feature type="transmembrane region" description="Helical" evidence="1">
    <location>
        <begin position="57"/>
        <end position="76"/>
    </location>
</feature>
<dbReference type="Proteomes" id="UP000676194">
    <property type="component" value="Chromosome"/>
</dbReference>
<reference evidence="2" key="1">
    <citation type="submission" date="2021-05" db="EMBL/GenBank/DDBJ databases">
        <title>Complete genome sequence of the cellulolytic planctomycete Telmatocola sphagniphila SP2T and characterization of the first cellulase from planctomycetes.</title>
        <authorList>
            <person name="Rakitin A.L."/>
            <person name="Beletsky A.V."/>
            <person name="Naumoff D.G."/>
            <person name="Kulichevskaya I.S."/>
            <person name="Mardanov A.V."/>
            <person name="Ravin N.V."/>
            <person name="Dedysh S.N."/>
        </authorList>
    </citation>
    <scope>NUCLEOTIDE SEQUENCE</scope>
    <source>
        <strain evidence="2">SP2T</strain>
    </source>
</reference>
<dbReference type="RefSeq" id="WP_213495140.1">
    <property type="nucleotide sequence ID" value="NZ_CP074694.1"/>
</dbReference>
<feature type="transmembrane region" description="Helical" evidence="1">
    <location>
        <begin position="17"/>
        <end position="37"/>
    </location>
</feature>
<protein>
    <submittedName>
        <fullName evidence="2">Uncharacterized protein</fullName>
    </submittedName>
</protein>
<keyword evidence="1" id="KW-1133">Transmembrane helix</keyword>
<keyword evidence="3" id="KW-1185">Reference proteome</keyword>
<accession>A0A8E6B4G4</accession>
<name>A0A8E6B4G4_9BACT</name>
<dbReference type="KEGG" id="tsph:KIH39_20790"/>
<keyword evidence="1" id="KW-0472">Membrane</keyword>
<sequence>MTDEIQEYAYRPKFKTILIMLILGALGAIFASSKAVHNNRRLIIFRIIELDPSEASIFYWILAAFCAAIVLTSLALTYHRMTFHQRVVIGPQSIIVPASRWSHEEKEIEYRNIINLSRSEINKLLIIYIMHTGGKNHINADFMPSKAAYEECCELITSRVRASRESQHPNASDSTVE</sequence>
<evidence type="ECO:0000313" key="2">
    <source>
        <dbReference type="EMBL" id="QVL31259.1"/>
    </source>
</evidence>